<dbReference type="EMBL" id="DVOS01000036">
    <property type="protein sequence ID" value="HIV22984.1"/>
    <property type="molecule type" value="Genomic_DNA"/>
</dbReference>
<name>A0A9D1NZH4_9FIRM</name>
<evidence type="ECO:0000256" key="3">
    <source>
        <dbReference type="ARBA" id="ARBA00023125"/>
    </source>
</evidence>
<dbReference type="Pfam" id="PF00356">
    <property type="entry name" value="LacI"/>
    <property type="match status" value="1"/>
</dbReference>
<dbReference type="Gene3D" id="1.10.260.40">
    <property type="entry name" value="lambda repressor-like DNA-binding domains"/>
    <property type="match status" value="1"/>
</dbReference>
<evidence type="ECO:0000256" key="1">
    <source>
        <dbReference type="ARBA" id="ARBA00022491"/>
    </source>
</evidence>
<evidence type="ECO:0000259" key="5">
    <source>
        <dbReference type="PROSITE" id="PS50932"/>
    </source>
</evidence>
<evidence type="ECO:0000256" key="4">
    <source>
        <dbReference type="ARBA" id="ARBA00023163"/>
    </source>
</evidence>
<evidence type="ECO:0000259" key="6">
    <source>
        <dbReference type="PROSITE" id="PS50943"/>
    </source>
</evidence>
<reference evidence="7" key="1">
    <citation type="submission" date="2020-10" db="EMBL/GenBank/DDBJ databases">
        <authorList>
            <person name="Gilroy R."/>
        </authorList>
    </citation>
    <scope>NUCLEOTIDE SEQUENCE</scope>
    <source>
        <strain evidence="7">ChiBcec6-7307</strain>
    </source>
</reference>
<dbReference type="PANTHER" id="PTHR30146">
    <property type="entry name" value="LACI-RELATED TRANSCRIPTIONAL REPRESSOR"/>
    <property type="match status" value="1"/>
</dbReference>
<proteinExistence type="predicted"/>
<dbReference type="CDD" id="cd06267">
    <property type="entry name" value="PBP1_LacI_sugar_binding-like"/>
    <property type="match status" value="1"/>
</dbReference>
<protein>
    <submittedName>
        <fullName evidence="7">LacI family DNA-binding transcriptional regulator</fullName>
    </submittedName>
</protein>
<dbReference type="CDD" id="cd01392">
    <property type="entry name" value="HTH_LacI"/>
    <property type="match status" value="1"/>
</dbReference>
<dbReference type="SUPFAM" id="SSF47413">
    <property type="entry name" value="lambda repressor-like DNA-binding domains"/>
    <property type="match status" value="1"/>
</dbReference>
<dbReference type="InterPro" id="IPR010982">
    <property type="entry name" value="Lambda_DNA-bd_dom_sf"/>
</dbReference>
<gene>
    <name evidence="7" type="ORF">IAC80_03495</name>
</gene>
<dbReference type="GO" id="GO:0000976">
    <property type="term" value="F:transcription cis-regulatory region binding"/>
    <property type="evidence" value="ECO:0007669"/>
    <property type="project" value="TreeGrafter"/>
</dbReference>
<dbReference type="Gene3D" id="3.40.50.2300">
    <property type="match status" value="2"/>
</dbReference>
<dbReference type="AlphaFoldDB" id="A0A9D1NZH4"/>
<dbReference type="Pfam" id="PF00532">
    <property type="entry name" value="Peripla_BP_1"/>
    <property type="match status" value="1"/>
</dbReference>
<dbReference type="InterPro" id="IPR028082">
    <property type="entry name" value="Peripla_BP_I"/>
</dbReference>
<dbReference type="InterPro" id="IPR001387">
    <property type="entry name" value="Cro/C1-type_HTH"/>
</dbReference>
<evidence type="ECO:0000313" key="8">
    <source>
        <dbReference type="Proteomes" id="UP000886889"/>
    </source>
</evidence>
<keyword evidence="3 7" id="KW-0238">DNA-binding</keyword>
<dbReference type="PANTHER" id="PTHR30146:SF148">
    <property type="entry name" value="HTH-TYPE TRANSCRIPTIONAL REPRESSOR PURR-RELATED"/>
    <property type="match status" value="1"/>
</dbReference>
<dbReference type="SMART" id="SM00354">
    <property type="entry name" value="HTH_LACI"/>
    <property type="match status" value="1"/>
</dbReference>
<dbReference type="PROSITE" id="PS50932">
    <property type="entry name" value="HTH_LACI_2"/>
    <property type="match status" value="1"/>
</dbReference>
<evidence type="ECO:0000256" key="2">
    <source>
        <dbReference type="ARBA" id="ARBA00023015"/>
    </source>
</evidence>
<comment type="caution">
    <text evidence="7">The sequence shown here is derived from an EMBL/GenBank/DDBJ whole genome shotgun (WGS) entry which is preliminary data.</text>
</comment>
<keyword evidence="1" id="KW-0678">Repressor</keyword>
<keyword evidence="4" id="KW-0804">Transcription</keyword>
<evidence type="ECO:0000313" key="7">
    <source>
        <dbReference type="EMBL" id="HIV22984.1"/>
    </source>
</evidence>
<accession>A0A9D1NZH4</accession>
<reference evidence="7" key="2">
    <citation type="journal article" date="2021" name="PeerJ">
        <title>Extensive microbial diversity within the chicken gut microbiome revealed by metagenomics and culture.</title>
        <authorList>
            <person name="Gilroy R."/>
            <person name="Ravi A."/>
            <person name="Getino M."/>
            <person name="Pursley I."/>
            <person name="Horton D.L."/>
            <person name="Alikhan N.F."/>
            <person name="Baker D."/>
            <person name="Gharbi K."/>
            <person name="Hall N."/>
            <person name="Watson M."/>
            <person name="Adriaenssens E.M."/>
            <person name="Foster-Nyarko E."/>
            <person name="Jarju S."/>
            <person name="Secka A."/>
            <person name="Antonio M."/>
            <person name="Oren A."/>
            <person name="Chaudhuri R.R."/>
            <person name="La Ragione R."/>
            <person name="Hildebrand F."/>
            <person name="Pallen M.J."/>
        </authorList>
    </citation>
    <scope>NUCLEOTIDE SEQUENCE</scope>
    <source>
        <strain evidence="7">ChiBcec6-7307</strain>
    </source>
</reference>
<dbReference type="SUPFAM" id="SSF53822">
    <property type="entry name" value="Periplasmic binding protein-like I"/>
    <property type="match status" value="1"/>
</dbReference>
<feature type="domain" description="HTH lacI-type" evidence="5">
    <location>
        <begin position="7"/>
        <end position="61"/>
    </location>
</feature>
<feature type="domain" description="HTH cro/C1-type" evidence="6">
    <location>
        <begin position="4"/>
        <end position="51"/>
    </location>
</feature>
<dbReference type="PROSITE" id="PS50943">
    <property type="entry name" value="HTH_CROC1"/>
    <property type="match status" value="1"/>
</dbReference>
<dbReference type="GO" id="GO:0003700">
    <property type="term" value="F:DNA-binding transcription factor activity"/>
    <property type="evidence" value="ECO:0007669"/>
    <property type="project" value="TreeGrafter"/>
</dbReference>
<dbReference type="Proteomes" id="UP000886889">
    <property type="component" value="Unassembled WGS sequence"/>
</dbReference>
<dbReference type="InterPro" id="IPR000843">
    <property type="entry name" value="HTH_LacI"/>
</dbReference>
<dbReference type="InterPro" id="IPR001761">
    <property type="entry name" value="Peripla_BP/Lac1_sug-bd_dom"/>
</dbReference>
<sequence>MADKKNITIIDIAKLTGLSKATVGRVIGNYGNVSPESKEKVEKAIKELNYIPNAVAQGLRSNGTKIIGVIVGSIKNNFCNRFLYAVEKAAIEKGYDVLFCNTGEQIEREFQCLKNLKARRVDGIILISSVLKAQDIPKENMDLYKDIPIVLADRNIEDMDLDLITSSNCQGAYNIIKSFIQNGHQHIGIISYGEVSTLKERLRGYRQACDNYKIQTKDSYILTGKTIDDISTERIKEFLKQNPQLTAIMVLNNSLLAKLLVALKDIGCIDNDRYSIVSWDDDELNELYAISTVEQQVEEIGLLSTKRLIEIINRKSKESDATVTLTLKTIYKERGSNHCITAVK</sequence>
<organism evidence="7 8">
    <name type="scientific">Candidatus Merdiplasma excrementigallinarum</name>
    <dbReference type="NCBI Taxonomy" id="2840864"/>
    <lineage>
        <taxon>Bacteria</taxon>
        <taxon>Bacillati</taxon>
        <taxon>Bacillota</taxon>
        <taxon>Clostridia</taxon>
        <taxon>Lachnospirales</taxon>
        <taxon>Lachnospiraceae</taxon>
        <taxon>Lachnospiraceae incertae sedis</taxon>
        <taxon>Candidatus Merdiplasma</taxon>
    </lineage>
</organism>
<keyword evidence="2" id="KW-0805">Transcription regulation</keyword>